<evidence type="ECO:0000256" key="3">
    <source>
        <dbReference type="ARBA" id="ARBA00023163"/>
    </source>
</evidence>
<dbReference type="eggNOG" id="COG1309">
    <property type="taxonomic scope" value="Bacteria"/>
</dbReference>
<evidence type="ECO:0000259" key="6">
    <source>
        <dbReference type="PROSITE" id="PS50977"/>
    </source>
</evidence>
<dbReference type="AlphaFoldDB" id="B8FG79"/>
<dbReference type="Gene3D" id="1.10.357.10">
    <property type="entry name" value="Tetracycline Repressor, domain 2"/>
    <property type="match status" value="1"/>
</dbReference>
<dbReference type="PANTHER" id="PTHR30055">
    <property type="entry name" value="HTH-TYPE TRANSCRIPTIONAL REGULATOR RUTR"/>
    <property type="match status" value="1"/>
</dbReference>
<dbReference type="FunFam" id="1.10.10.60:FF:000141">
    <property type="entry name" value="TetR family transcriptional regulator"/>
    <property type="match status" value="1"/>
</dbReference>
<protein>
    <submittedName>
        <fullName evidence="7">Transcriptional regulator, TetR family</fullName>
    </submittedName>
</protein>
<keyword evidence="1" id="KW-0805">Transcription regulation</keyword>
<gene>
    <name evidence="7" type="ordered locus">Dalk_2064</name>
</gene>
<dbReference type="Proteomes" id="UP000000739">
    <property type="component" value="Chromosome"/>
</dbReference>
<evidence type="ECO:0000256" key="5">
    <source>
        <dbReference type="SAM" id="MobiDB-lite"/>
    </source>
</evidence>
<feature type="domain" description="HTH tetR-type" evidence="6">
    <location>
        <begin position="20"/>
        <end position="80"/>
    </location>
</feature>
<dbReference type="InterPro" id="IPR001647">
    <property type="entry name" value="HTH_TetR"/>
</dbReference>
<dbReference type="PROSITE" id="PS50977">
    <property type="entry name" value="HTH_TETR_2"/>
    <property type="match status" value="1"/>
</dbReference>
<proteinExistence type="predicted"/>
<dbReference type="RefSeq" id="WP_015946836.1">
    <property type="nucleotide sequence ID" value="NC_011768.1"/>
</dbReference>
<organism evidence="7 8">
    <name type="scientific">Desulfatibacillum aliphaticivorans</name>
    <dbReference type="NCBI Taxonomy" id="218208"/>
    <lineage>
        <taxon>Bacteria</taxon>
        <taxon>Pseudomonadati</taxon>
        <taxon>Thermodesulfobacteriota</taxon>
        <taxon>Desulfobacteria</taxon>
        <taxon>Desulfobacterales</taxon>
        <taxon>Desulfatibacillaceae</taxon>
        <taxon>Desulfatibacillum</taxon>
    </lineage>
</organism>
<dbReference type="Pfam" id="PF00440">
    <property type="entry name" value="TetR_N"/>
    <property type="match status" value="1"/>
</dbReference>
<evidence type="ECO:0000256" key="2">
    <source>
        <dbReference type="ARBA" id="ARBA00023125"/>
    </source>
</evidence>
<dbReference type="InterPro" id="IPR050109">
    <property type="entry name" value="HTH-type_TetR-like_transc_reg"/>
</dbReference>
<evidence type="ECO:0000313" key="7">
    <source>
        <dbReference type="EMBL" id="ACL03759.1"/>
    </source>
</evidence>
<keyword evidence="2 4" id="KW-0238">DNA-binding</keyword>
<dbReference type="InterPro" id="IPR009057">
    <property type="entry name" value="Homeodomain-like_sf"/>
</dbReference>
<reference evidence="7 8" key="1">
    <citation type="journal article" date="2012" name="Environ. Microbiol.">
        <title>The genome sequence of Desulfatibacillum alkenivorans AK-01: a blueprint for anaerobic alkane oxidation.</title>
        <authorList>
            <person name="Callaghan A.V."/>
            <person name="Morris B.E."/>
            <person name="Pereira I.A."/>
            <person name="McInerney M.J."/>
            <person name="Austin R.N."/>
            <person name="Groves J.T."/>
            <person name="Kukor J.J."/>
            <person name="Suflita J.M."/>
            <person name="Young L.Y."/>
            <person name="Zylstra G.J."/>
            <person name="Wawrik B."/>
        </authorList>
    </citation>
    <scope>NUCLEOTIDE SEQUENCE [LARGE SCALE GENOMIC DNA]</scope>
    <source>
        <strain evidence="7 8">AK-01</strain>
    </source>
</reference>
<dbReference type="PRINTS" id="PR00455">
    <property type="entry name" value="HTHTETR"/>
</dbReference>
<sequence>MQPKSKDKTPGPSRRERQRKERRQAILQAAETLFAEQGYRKTRIEDIAGKADVSVGTVYGYFKNKEDLLMSVLEDIGMFVRRLVGSEFRKAATTLEGIRLAGMAFFEVLCVHHNEKLALFYDERIGNSEQFQRARKVWSVQMIEDVKGAILVVQEASGMEFRSSMSAEIMGVCTVGIFDRLGYFYQLSQIDPETLKTVGEETVAFVVGGIQSLITREGGKLG</sequence>
<evidence type="ECO:0000256" key="1">
    <source>
        <dbReference type="ARBA" id="ARBA00023015"/>
    </source>
</evidence>
<name>B8FG79_DESAL</name>
<dbReference type="HOGENOM" id="CLU_069356_12_6_7"/>
<evidence type="ECO:0000313" key="8">
    <source>
        <dbReference type="Proteomes" id="UP000000739"/>
    </source>
</evidence>
<dbReference type="PANTHER" id="PTHR30055:SF234">
    <property type="entry name" value="HTH-TYPE TRANSCRIPTIONAL REGULATOR BETI"/>
    <property type="match status" value="1"/>
</dbReference>
<dbReference type="GO" id="GO:0003700">
    <property type="term" value="F:DNA-binding transcription factor activity"/>
    <property type="evidence" value="ECO:0007669"/>
    <property type="project" value="TreeGrafter"/>
</dbReference>
<evidence type="ECO:0000256" key="4">
    <source>
        <dbReference type="PROSITE-ProRule" id="PRU00335"/>
    </source>
</evidence>
<keyword evidence="3" id="KW-0804">Transcription</keyword>
<feature type="region of interest" description="Disordered" evidence="5">
    <location>
        <begin position="1"/>
        <end position="22"/>
    </location>
</feature>
<dbReference type="SUPFAM" id="SSF46689">
    <property type="entry name" value="Homeodomain-like"/>
    <property type="match status" value="1"/>
</dbReference>
<dbReference type="EMBL" id="CP001322">
    <property type="protein sequence ID" value="ACL03759.1"/>
    <property type="molecule type" value="Genomic_DNA"/>
</dbReference>
<keyword evidence="8" id="KW-1185">Reference proteome</keyword>
<feature type="compositionally biased region" description="Basic and acidic residues" evidence="5">
    <location>
        <begin position="1"/>
        <end position="19"/>
    </location>
</feature>
<dbReference type="KEGG" id="dal:Dalk_2064"/>
<dbReference type="GO" id="GO:0000976">
    <property type="term" value="F:transcription cis-regulatory region binding"/>
    <property type="evidence" value="ECO:0007669"/>
    <property type="project" value="TreeGrafter"/>
</dbReference>
<feature type="DNA-binding region" description="H-T-H motif" evidence="4">
    <location>
        <begin position="43"/>
        <end position="62"/>
    </location>
</feature>
<accession>B8FG79</accession>